<dbReference type="RefSeq" id="WP_054537258.1">
    <property type="nucleotide sequence ID" value="NZ_LGKP01000040.1"/>
</dbReference>
<dbReference type="Pfam" id="PF14332">
    <property type="entry name" value="DUF4388"/>
    <property type="match status" value="1"/>
</dbReference>
<evidence type="ECO:0000313" key="3">
    <source>
        <dbReference type="Proteomes" id="UP000050277"/>
    </source>
</evidence>
<dbReference type="STRING" id="70996.SE18_25340"/>
<dbReference type="PANTHER" id="PTHR36304:SF4">
    <property type="entry name" value="DUF4388 DOMAIN-CONTAINING PROTEIN"/>
    <property type="match status" value="1"/>
</dbReference>
<keyword evidence="3" id="KW-1185">Reference proteome</keyword>
<evidence type="ECO:0000313" key="2">
    <source>
        <dbReference type="EMBL" id="KPL80360.1"/>
    </source>
</evidence>
<dbReference type="InterPro" id="IPR025497">
    <property type="entry name" value="PatA-like_N"/>
</dbReference>
<dbReference type="AlphaFoldDB" id="A0A0P6XJT7"/>
<comment type="caution">
    <text evidence="2">The sequence shown here is derived from an EMBL/GenBank/DDBJ whole genome shotgun (WGS) entry which is preliminary data.</text>
</comment>
<dbReference type="OrthoDB" id="152031at2"/>
<sequence>MALEGNFADMPLIDLMHVFHHGRKTGRLLIANAPFKAMLWFFDGAIINAGVVKNTSHERVTCGEQAVFDMLAWDDAQFVFLPPNPQETVSVQIQRSIDWLIIEGLRRRDQPQRLAGTTKLQPTSRLRLVPKLSQASDITLTLEDWRILSQLVQELSVAELVEATGWNYDQTLNVLHRLIALNLVEVSSEIVVSQRSLSPVLMAPNPEHMVETRVRGLVQAIKARLRRTSASA</sequence>
<dbReference type="EMBL" id="LGKP01000040">
    <property type="protein sequence ID" value="KPL80360.1"/>
    <property type="molecule type" value="Genomic_DNA"/>
</dbReference>
<name>A0A0P6XJT7_9CHLR</name>
<organism evidence="2 3">
    <name type="scientific">Herpetosiphon geysericola</name>
    <dbReference type="NCBI Taxonomy" id="70996"/>
    <lineage>
        <taxon>Bacteria</taxon>
        <taxon>Bacillati</taxon>
        <taxon>Chloroflexota</taxon>
        <taxon>Chloroflexia</taxon>
        <taxon>Herpetosiphonales</taxon>
        <taxon>Herpetosiphonaceae</taxon>
        <taxon>Herpetosiphon</taxon>
    </lineage>
</organism>
<dbReference type="Proteomes" id="UP000050277">
    <property type="component" value="Unassembled WGS sequence"/>
</dbReference>
<dbReference type="PANTHER" id="PTHR36304">
    <property type="entry name" value="DOMAIN GTPASE-ACTIVATING PROTEIN, PUTATIVE-RELATED-RELATED"/>
    <property type="match status" value="1"/>
</dbReference>
<reference evidence="2 3" key="1">
    <citation type="submission" date="2015-07" db="EMBL/GenBank/DDBJ databases">
        <title>Whole genome sequence of Herpetosiphon geysericola DSM 7119.</title>
        <authorList>
            <person name="Hemp J."/>
            <person name="Ward L.M."/>
            <person name="Pace L.A."/>
            <person name="Fischer W.W."/>
        </authorList>
    </citation>
    <scope>NUCLEOTIDE SEQUENCE [LARGE SCALE GENOMIC DNA]</scope>
    <source>
        <strain evidence="2 3">DSM 7119</strain>
    </source>
</reference>
<gene>
    <name evidence="2" type="ORF">SE18_25340</name>
</gene>
<proteinExistence type="predicted"/>
<evidence type="ECO:0000259" key="1">
    <source>
        <dbReference type="Pfam" id="PF14332"/>
    </source>
</evidence>
<feature type="domain" description="PatA-like N-terminal" evidence="1">
    <location>
        <begin position="4"/>
        <end position="110"/>
    </location>
</feature>
<protein>
    <recommendedName>
        <fullName evidence="1">PatA-like N-terminal domain-containing protein</fullName>
    </recommendedName>
</protein>
<accession>A0A0P6XJT7</accession>